<dbReference type="PROSITE" id="PS51393">
    <property type="entry name" value="LIPOXYGENASE_3"/>
    <property type="match status" value="1"/>
</dbReference>
<dbReference type="InterPro" id="IPR013819">
    <property type="entry name" value="LipOase_C"/>
</dbReference>
<feature type="non-terminal residue" evidence="2">
    <location>
        <position position="1"/>
    </location>
</feature>
<dbReference type="InterPro" id="IPR027433">
    <property type="entry name" value="Lipoxygenase_dom_3"/>
</dbReference>
<feature type="domain" description="Lipoxygenase" evidence="1">
    <location>
        <begin position="1"/>
        <end position="82"/>
    </location>
</feature>
<dbReference type="Gene3D" id="4.10.372.10">
    <property type="entry name" value="Lipoxygenase-1, Domain 3"/>
    <property type="match status" value="1"/>
</dbReference>
<dbReference type="SUPFAM" id="SSF48484">
    <property type="entry name" value="Lipoxigenase"/>
    <property type="match status" value="1"/>
</dbReference>
<evidence type="ECO:0000313" key="2">
    <source>
        <dbReference type="EMBL" id="CAK9314962.1"/>
    </source>
</evidence>
<sequence length="82" mass="9600">DRYETRSRTKGVYVPSDERFSDSKKSDFKIHGLKSGVRGLIDYLTSLGKSPKRWESLKDVYAIYEQKVFSLQRKLLMPQVIE</sequence>
<dbReference type="EMBL" id="OZ021736">
    <property type="protein sequence ID" value="CAK9314962.1"/>
    <property type="molecule type" value="Genomic_DNA"/>
</dbReference>
<feature type="non-terminal residue" evidence="2">
    <location>
        <position position="82"/>
    </location>
</feature>
<dbReference type="Pfam" id="PF00305">
    <property type="entry name" value="Lipoxygenase"/>
    <property type="match status" value="1"/>
</dbReference>
<dbReference type="InterPro" id="IPR036226">
    <property type="entry name" value="LipOase_C_sf"/>
</dbReference>
<dbReference type="Proteomes" id="UP001642487">
    <property type="component" value="Chromosome 2"/>
</dbReference>
<evidence type="ECO:0000259" key="1">
    <source>
        <dbReference type="PROSITE" id="PS51393"/>
    </source>
</evidence>
<evidence type="ECO:0000313" key="3">
    <source>
        <dbReference type="Proteomes" id="UP001642487"/>
    </source>
</evidence>
<protein>
    <recommendedName>
        <fullName evidence="1">Lipoxygenase domain-containing protein</fullName>
    </recommendedName>
</protein>
<reference evidence="2 3" key="1">
    <citation type="submission" date="2024-03" db="EMBL/GenBank/DDBJ databases">
        <authorList>
            <person name="Gkanogiannis A."/>
            <person name="Becerra Lopez-Lavalle L."/>
        </authorList>
    </citation>
    <scope>NUCLEOTIDE SEQUENCE [LARGE SCALE GENOMIC DNA]</scope>
</reference>
<gene>
    <name evidence="2" type="ORF">CITCOLO1_LOCUS6735</name>
</gene>
<organism evidence="2 3">
    <name type="scientific">Citrullus colocynthis</name>
    <name type="common">colocynth</name>
    <dbReference type="NCBI Taxonomy" id="252529"/>
    <lineage>
        <taxon>Eukaryota</taxon>
        <taxon>Viridiplantae</taxon>
        <taxon>Streptophyta</taxon>
        <taxon>Embryophyta</taxon>
        <taxon>Tracheophyta</taxon>
        <taxon>Spermatophyta</taxon>
        <taxon>Magnoliopsida</taxon>
        <taxon>eudicotyledons</taxon>
        <taxon>Gunneridae</taxon>
        <taxon>Pentapetalae</taxon>
        <taxon>rosids</taxon>
        <taxon>fabids</taxon>
        <taxon>Cucurbitales</taxon>
        <taxon>Cucurbitaceae</taxon>
        <taxon>Benincaseae</taxon>
        <taxon>Citrullus</taxon>
    </lineage>
</organism>
<accession>A0ABP0Y8C0</accession>
<proteinExistence type="predicted"/>
<keyword evidence="3" id="KW-1185">Reference proteome</keyword>
<name>A0ABP0Y8C0_9ROSI</name>